<protein>
    <submittedName>
        <fullName evidence="4">DegT/DnrJ/EryC1/StrS family aminotransferase</fullName>
    </submittedName>
</protein>
<comment type="similarity">
    <text evidence="3">Belongs to the DegT/DnrJ/EryC1 family.</text>
</comment>
<proteinExistence type="inferred from homology"/>
<dbReference type="GO" id="GO:0000271">
    <property type="term" value="P:polysaccharide biosynthetic process"/>
    <property type="evidence" value="ECO:0007669"/>
    <property type="project" value="TreeGrafter"/>
</dbReference>
<dbReference type="PANTHER" id="PTHR30244:SF34">
    <property type="entry name" value="DTDP-4-AMINO-4,6-DIDEOXYGALACTOSE TRANSAMINASE"/>
    <property type="match status" value="1"/>
</dbReference>
<keyword evidence="4" id="KW-0032">Aminotransferase</keyword>
<reference evidence="4 5" key="1">
    <citation type="submission" date="2020-04" db="EMBL/GenBank/DDBJ databases">
        <authorList>
            <person name="Zhang R."/>
            <person name="Schippers A."/>
        </authorList>
    </citation>
    <scope>NUCLEOTIDE SEQUENCE [LARGE SCALE GENOMIC DNA]</scope>
    <source>
        <strain evidence="4 5">DSM 109850</strain>
    </source>
</reference>
<dbReference type="PIRSF" id="PIRSF000390">
    <property type="entry name" value="PLP_StrS"/>
    <property type="match status" value="1"/>
</dbReference>
<keyword evidence="2 3" id="KW-0663">Pyridoxal phosphate</keyword>
<keyword evidence="5" id="KW-1185">Reference proteome</keyword>
<dbReference type="Gene3D" id="3.40.640.10">
    <property type="entry name" value="Type I PLP-dependent aspartate aminotransferase-like (Major domain)"/>
    <property type="match status" value="1"/>
</dbReference>
<evidence type="ECO:0000313" key="5">
    <source>
        <dbReference type="Proteomes" id="UP000533476"/>
    </source>
</evidence>
<dbReference type="InterPro" id="IPR000653">
    <property type="entry name" value="DegT/StrS_aminotransferase"/>
</dbReference>
<dbReference type="InterPro" id="IPR015424">
    <property type="entry name" value="PyrdxlP-dep_Trfase"/>
</dbReference>
<dbReference type="SUPFAM" id="SSF53383">
    <property type="entry name" value="PLP-dependent transferases"/>
    <property type="match status" value="1"/>
</dbReference>
<accession>A0A7Y0L3B9</accession>
<dbReference type="AlphaFoldDB" id="A0A7Y0L3B9"/>
<comment type="caution">
    <text evidence="4">The sequence shown here is derived from an EMBL/GenBank/DDBJ whole genome shotgun (WGS) entry which is preliminary data.</text>
</comment>
<dbReference type="Proteomes" id="UP000533476">
    <property type="component" value="Unassembled WGS sequence"/>
</dbReference>
<evidence type="ECO:0000256" key="2">
    <source>
        <dbReference type="PIRSR" id="PIRSR000390-2"/>
    </source>
</evidence>
<evidence type="ECO:0000256" key="1">
    <source>
        <dbReference type="PIRSR" id="PIRSR000390-1"/>
    </source>
</evidence>
<organism evidence="4 5">
    <name type="scientific">Sulfobacillus harzensis</name>
    <dbReference type="NCBI Taxonomy" id="2729629"/>
    <lineage>
        <taxon>Bacteria</taxon>
        <taxon>Bacillati</taxon>
        <taxon>Bacillota</taxon>
        <taxon>Clostridia</taxon>
        <taxon>Eubacteriales</taxon>
        <taxon>Clostridiales Family XVII. Incertae Sedis</taxon>
        <taxon>Sulfobacillus</taxon>
    </lineage>
</organism>
<dbReference type="CDD" id="cd00616">
    <property type="entry name" value="AHBA_syn"/>
    <property type="match status" value="1"/>
</dbReference>
<dbReference type="RefSeq" id="WP_169098966.1">
    <property type="nucleotide sequence ID" value="NZ_JABBVZ010000025.1"/>
</dbReference>
<dbReference type="Gene3D" id="3.90.1150.10">
    <property type="entry name" value="Aspartate Aminotransferase, domain 1"/>
    <property type="match status" value="1"/>
</dbReference>
<name>A0A7Y0L3B9_9FIRM</name>
<sequence length="382" mass="42508">MRPTFLPYNQPEVGEDEWRAVGEAIMSRWITRGRLTQQLEEALADYLGVPEVVGLSSCTAGLHLALMAAGVGPGDEVISTPMTFAASINVIDQVGAKPVLVDVDEDTGNLNLDLVEQAITRRTKAVLPVHYGGHSVDLVRLNRIRDRWGLAIIEDAAHALGSRHDGHLVGSSGNLTAFSFYATKNLTTGEGGALVVPDAAMAERIRALSLHGLSRNAWNRYSEGGDWRYDVMAPGYKYNMTDIEAAMGLTQWAKFEAMQQKRAQLASHYQQRLRLLPVVVPAVRPGFDHAWHLFPIHLRLDVMSKTRDQVIEELRRRNIGTAVHFIPIPHFTYYQRRYGFKPNDFPHAETFYASEISLPLYPSMSFEDVDDVVDALAESVGD</sequence>
<feature type="active site" description="Proton acceptor" evidence="1">
    <location>
        <position position="184"/>
    </location>
</feature>
<dbReference type="InterPro" id="IPR015421">
    <property type="entry name" value="PyrdxlP-dep_Trfase_major"/>
</dbReference>
<dbReference type="InterPro" id="IPR015422">
    <property type="entry name" value="PyrdxlP-dep_Trfase_small"/>
</dbReference>
<keyword evidence="4" id="KW-0808">Transferase</keyword>
<dbReference type="GO" id="GO:0008483">
    <property type="term" value="F:transaminase activity"/>
    <property type="evidence" value="ECO:0007669"/>
    <property type="project" value="UniProtKB-KW"/>
</dbReference>
<evidence type="ECO:0000313" key="4">
    <source>
        <dbReference type="EMBL" id="NMP22544.1"/>
    </source>
</evidence>
<evidence type="ECO:0000256" key="3">
    <source>
        <dbReference type="RuleBase" id="RU004508"/>
    </source>
</evidence>
<dbReference type="GO" id="GO:0030170">
    <property type="term" value="F:pyridoxal phosphate binding"/>
    <property type="evidence" value="ECO:0007669"/>
    <property type="project" value="TreeGrafter"/>
</dbReference>
<dbReference type="PANTHER" id="PTHR30244">
    <property type="entry name" value="TRANSAMINASE"/>
    <property type="match status" value="1"/>
</dbReference>
<dbReference type="EMBL" id="JABBVZ010000025">
    <property type="protein sequence ID" value="NMP22544.1"/>
    <property type="molecule type" value="Genomic_DNA"/>
</dbReference>
<dbReference type="Pfam" id="PF01041">
    <property type="entry name" value="DegT_DnrJ_EryC1"/>
    <property type="match status" value="1"/>
</dbReference>
<feature type="modified residue" description="N6-(pyridoxal phosphate)lysine" evidence="2">
    <location>
        <position position="184"/>
    </location>
</feature>
<gene>
    <name evidence="4" type="ORF">HIJ39_09285</name>
</gene>